<dbReference type="PROSITE" id="PS50850">
    <property type="entry name" value="MFS"/>
    <property type="match status" value="1"/>
</dbReference>
<evidence type="ECO:0000256" key="3">
    <source>
        <dbReference type="ARBA" id="ARBA00022692"/>
    </source>
</evidence>
<protein>
    <submittedName>
        <fullName evidence="9">Major facilitator superfamily domain-containing protein</fullName>
    </submittedName>
</protein>
<feature type="transmembrane region" description="Helical" evidence="7">
    <location>
        <begin position="339"/>
        <end position="360"/>
    </location>
</feature>
<dbReference type="InterPro" id="IPR011701">
    <property type="entry name" value="MFS"/>
</dbReference>
<reference evidence="9" key="1">
    <citation type="submission" date="2023-06" db="EMBL/GenBank/DDBJ databases">
        <title>Genome-scale phylogeny and comparative genomics of the fungal order Sordariales.</title>
        <authorList>
            <consortium name="Lawrence Berkeley National Laboratory"/>
            <person name="Hensen N."/>
            <person name="Bonometti L."/>
            <person name="Westerberg I."/>
            <person name="Brannstrom I.O."/>
            <person name="Guillou S."/>
            <person name="Cros-Aarteil S."/>
            <person name="Calhoun S."/>
            <person name="Haridas S."/>
            <person name="Kuo A."/>
            <person name="Mondo S."/>
            <person name="Pangilinan J."/>
            <person name="Riley R."/>
            <person name="Labutti K."/>
            <person name="Andreopoulos B."/>
            <person name="Lipzen A."/>
            <person name="Chen C."/>
            <person name="Yanf M."/>
            <person name="Daum C."/>
            <person name="Ng V."/>
            <person name="Clum A."/>
            <person name="Steindorff A."/>
            <person name="Ohm R."/>
            <person name="Martin F."/>
            <person name="Silar P."/>
            <person name="Natvig D."/>
            <person name="Lalanne C."/>
            <person name="Gautier V."/>
            <person name="Ament-Velasquez S.L."/>
            <person name="Kruys A."/>
            <person name="Hutchinson M.I."/>
            <person name="Powell A.J."/>
            <person name="Barry K."/>
            <person name="Miller A.N."/>
            <person name="Grigoriev I.V."/>
            <person name="Debuchy R."/>
            <person name="Gladieux P."/>
            <person name="Thoren M.H."/>
            <person name="Johannesson H."/>
        </authorList>
    </citation>
    <scope>NUCLEOTIDE SEQUENCE</scope>
    <source>
        <strain evidence="9">SMH4607-1</strain>
    </source>
</reference>
<proteinExistence type="predicted"/>
<keyword evidence="10" id="KW-1185">Reference proteome</keyword>
<keyword evidence="4 7" id="KW-1133">Transmembrane helix</keyword>
<organism evidence="9 10">
    <name type="scientific">Lasiosphaeris hirsuta</name>
    <dbReference type="NCBI Taxonomy" id="260670"/>
    <lineage>
        <taxon>Eukaryota</taxon>
        <taxon>Fungi</taxon>
        <taxon>Dikarya</taxon>
        <taxon>Ascomycota</taxon>
        <taxon>Pezizomycotina</taxon>
        <taxon>Sordariomycetes</taxon>
        <taxon>Sordariomycetidae</taxon>
        <taxon>Sordariales</taxon>
        <taxon>Lasiosphaeriaceae</taxon>
        <taxon>Lasiosphaeris</taxon>
    </lineage>
</organism>
<feature type="region of interest" description="Disordered" evidence="6">
    <location>
        <begin position="524"/>
        <end position="544"/>
    </location>
</feature>
<feature type="transmembrane region" description="Helical" evidence="7">
    <location>
        <begin position="167"/>
        <end position="190"/>
    </location>
</feature>
<dbReference type="GO" id="GO:0016020">
    <property type="term" value="C:membrane"/>
    <property type="evidence" value="ECO:0007669"/>
    <property type="project" value="UniProtKB-SubCell"/>
</dbReference>
<dbReference type="SUPFAM" id="SSF103473">
    <property type="entry name" value="MFS general substrate transporter"/>
    <property type="match status" value="1"/>
</dbReference>
<feature type="transmembrane region" description="Helical" evidence="7">
    <location>
        <begin position="304"/>
        <end position="327"/>
    </location>
</feature>
<evidence type="ECO:0000313" key="10">
    <source>
        <dbReference type="Proteomes" id="UP001172102"/>
    </source>
</evidence>
<evidence type="ECO:0000259" key="8">
    <source>
        <dbReference type="PROSITE" id="PS50850"/>
    </source>
</evidence>
<dbReference type="InterPro" id="IPR036259">
    <property type="entry name" value="MFS_trans_sf"/>
</dbReference>
<dbReference type="GO" id="GO:0022857">
    <property type="term" value="F:transmembrane transporter activity"/>
    <property type="evidence" value="ECO:0007669"/>
    <property type="project" value="InterPro"/>
</dbReference>
<accession>A0AA40B9F8</accession>
<evidence type="ECO:0000256" key="2">
    <source>
        <dbReference type="ARBA" id="ARBA00022448"/>
    </source>
</evidence>
<evidence type="ECO:0000256" key="1">
    <source>
        <dbReference type="ARBA" id="ARBA00004141"/>
    </source>
</evidence>
<dbReference type="Gene3D" id="1.20.1250.20">
    <property type="entry name" value="MFS general substrate transporter like domains"/>
    <property type="match status" value="2"/>
</dbReference>
<keyword evidence="5 7" id="KW-0472">Membrane</keyword>
<dbReference type="InterPro" id="IPR020846">
    <property type="entry name" value="MFS_dom"/>
</dbReference>
<keyword evidence="2" id="KW-0813">Transport</keyword>
<dbReference type="EMBL" id="JAUKUA010000001">
    <property type="protein sequence ID" value="KAK0730107.1"/>
    <property type="molecule type" value="Genomic_DNA"/>
</dbReference>
<dbReference type="PANTHER" id="PTHR23506">
    <property type="entry name" value="GH10249P"/>
    <property type="match status" value="1"/>
</dbReference>
<dbReference type="InterPro" id="IPR050930">
    <property type="entry name" value="MFS_Vesicular_Transporter"/>
</dbReference>
<feature type="transmembrane region" description="Helical" evidence="7">
    <location>
        <begin position="137"/>
        <end position="161"/>
    </location>
</feature>
<evidence type="ECO:0000313" key="9">
    <source>
        <dbReference type="EMBL" id="KAK0730107.1"/>
    </source>
</evidence>
<feature type="transmembrane region" description="Helical" evidence="7">
    <location>
        <begin position="410"/>
        <end position="430"/>
    </location>
</feature>
<sequence length="729" mass="77075">MFFLVALAKFAAFTDIFLSGLVIPLIPSIIESRLHVPHEQVQILTSVLISAHGGAFAAVSPLMPFLTRQGASVWLVFVGGLACATLSFLLLQFHFSLLALVLSRALQGLAAAAATGACSGLVVAATGPAAETNTLSWITPALLQSTAMTAAPAAAGYLYGYVGGETAVFYCAYTAIALSLVLGLLAAIFAPRVRTQVEPHTLDDTDELLAPEHPTRAYGTISIDAGLSLRGGGGLSAYTSRSGSRASSRSRRGSIGSDISTIEETGPVFGIRLFTALYGYLIIGLLTTALYSVIPQFVAQHFRWTVATGGFALVPLSAPAVLVGPLARMLAGRLPKSERYLVAFGFLFCVAVLVHLSLLTKDTQTVQLAFLIMLGAMSVGVGLCADPLIKEITCLTVGGDQLQAATLPNLVHAWGSLIGPLFAGGINWVWGWQTMTKSLGATSAFAALFTLLFLQGWIGHAQYQDGNARSRSDEESAPLLARSGQNGGAFRSTRSYYGNEQPAGLGLDKTVYFDRNVISGAGVDGSEDLGSSVRTDGTHQPTKHRRHFSIDNFSIATTAVDGRLNLQSSPNPDPDMPQVRFQAALETAPALGSSFKTQLSSTERRFVMREAPHAPATDPLLAAGNRYVIDEAAIPDGSSATSTSTVTKKRHVVVFEEGAVPPGLLERRQHHVVAINSLDGSVKLASIAASKEEHAVSVTEEEASEMPEGSRRYVVVMLEEGDEGVEESL</sequence>
<evidence type="ECO:0000256" key="6">
    <source>
        <dbReference type="SAM" id="MobiDB-lite"/>
    </source>
</evidence>
<dbReference type="AlphaFoldDB" id="A0AA40B9F8"/>
<comment type="caution">
    <text evidence="9">The sequence shown here is derived from an EMBL/GenBank/DDBJ whole genome shotgun (WGS) entry which is preliminary data.</text>
</comment>
<feature type="transmembrane region" description="Helical" evidence="7">
    <location>
        <begin position="442"/>
        <end position="461"/>
    </location>
</feature>
<feature type="transmembrane region" description="Helical" evidence="7">
    <location>
        <begin position="277"/>
        <end position="298"/>
    </location>
</feature>
<dbReference type="Proteomes" id="UP001172102">
    <property type="component" value="Unassembled WGS sequence"/>
</dbReference>
<feature type="domain" description="Major facilitator superfamily (MFS) profile" evidence="8">
    <location>
        <begin position="1"/>
        <end position="458"/>
    </location>
</feature>
<keyword evidence="3 7" id="KW-0812">Transmembrane</keyword>
<evidence type="ECO:0000256" key="5">
    <source>
        <dbReference type="ARBA" id="ARBA00023136"/>
    </source>
</evidence>
<dbReference type="PANTHER" id="PTHR23506:SF23">
    <property type="entry name" value="GH10249P"/>
    <property type="match status" value="1"/>
</dbReference>
<dbReference type="Pfam" id="PF07690">
    <property type="entry name" value="MFS_1"/>
    <property type="match status" value="1"/>
</dbReference>
<evidence type="ECO:0000256" key="7">
    <source>
        <dbReference type="SAM" id="Phobius"/>
    </source>
</evidence>
<feature type="transmembrane region" description="Helical" evidence="7">
    <location>
        <begin position="73"/>
        <end position="93"/>
    </location>
</feature>
<feature type="region of interest" description="Disordered" evidence="6">
    <location>
        <begin position="468"/>
        <end position="495"/>
    </location>
</feature>
<gene>
    <name evidence="9" type="ORF">B0H67DRAFT_475366</name>
</gene>
<feature type="transmembrane region" description="Helical" evidence="7">
    <location>
        <begin position="105"/>
        <end position="125"/>
    </location>
</feature>
<feature type="transmembrane region" description="Helical" evidence="7">
    <location>
        <begin position="43"/>
        <end position="66"/>
    </location>
</feature>
<evidence type="ECO:0000256" key="4">
    <source>
        <dbReference type="ARBA" id="ARBA00022989"/>
    </source>
</evidence>
<comment type="subcellular location">
    <subcellularLocation>
        <location evidence="1">Membrane</location>
        <topology evidence="1">Multi-pass membrane protein</topology>
    </subcellularLocation>
</comment>
<name>A0AA40B9F8_9PEZI</name>